<organism evidence="3 4">
    <name type="scientific">Fusarium oxysporum f. sp. cubense</name>
    <dbReference type="NCBI Taxonomy" id="61366"/>
    <lineage>
        <taxon>Eukaryota</taxon>
        <taxon>Fungi</taxon>
        <taxon>Dikarya</taxon>
        <taxon>Ascomycota</taxon>
        <taxon>Pezizomycotina</taxon>
        <taxon>Sordariomycetes</taxon>
        <taxon>Hypocreomycetidae</taxon>
        <taxon>Hypocreales</taxon>
        <taxon>Nectriaceae</taxon>
        <taxon>Fusarium</taxon>
        <taxon>Fusarium oxysporum species complex</taxon>
    </lineage>
</organism>
<evidence type="ECO:0000256" key="2">
    <source>
        <dbReference type="SAM" id="Phobius"/>
    </source>
</evidence>
<feature type="compositionally biased region" description="Polar residues" evidence="1">
    <location>
        <begin position="51"/>
        <end position="89"/>
    </location>
</feature>
<evidence type="ECO:0000256" key="1">
    <source>
        <dbReference type="SAM" id="MobiDB-lite"/>
    </source>
</evidence>
<feature type="transmembrane region" description="Helical" evidence="2">
    <location>
        <begin position="584"/>
        <end position="603"/>
    </location>
</feature>
<dbReference type="Proteomes" id="UP000321331">
    <property type="component" value="Unassembled WGS sequence"/>
</dbReference>
<accession>A0A5C6SLN6</accession>
<feature type="transmembrane region" description="Helical" evidence="2">
    <location>
        <begin position="646"/>
        <end position="664"/>
    </location>
</feature>
<dbReference type="EMBL" id="VMNF01000011">
    <property type="protein sequence ID" value="TXB99604.1"/>
    <property type="molecule type" value="Genomic_DNA"/>
</dbReference>
<gene>
    <name evidence="3" type="ORF">FocTR4_00014614</name>
</gene>
<evidence type="ECO:0000313" key="3">
    <source>
        <dbReference type="EMBL" id="TXB99604.1"/>
    </source>
</evidence>
<feature type="compositionally biased region" description="Basic and acidic residues" evidence="1">
    <location>
        <begin position="1"/>
        <end position="15"/>
    </location>
</feature>
<sequence>MSRDSRDHSSTHDCTTEVELYPRTTTQAIAVTEGHNGEGSLRPSQGDICHGQSSASQSSTPERLQSLAQTSDQVSDTQVRDMGSTNRPAKSSSSKPPLSEDFGLEAGAAVAVQGHTSQNVTVENERLSPQVERMLLDAARDKMLFMLGATNQDPGNISISDYGFKTMHFKFDVRGSKPVKFGWESLSESADGIEAAQVNKAILDAWPETRESGWVSQDIIESDGRNPAIKVQWSSVGKAYQDDLNAVDKVWSHVRGTIKAEDLLSYCTSSGHQKGVQYFSIDAFACALTFDAPFSQHHNHRSPYFEIGYSASFFSSTFRGGYNLPFDHFSQGIIHWQIRYYRPISANAGNDLNCLLSKRQSATIGKGPEAVCLEEKRVRISFRVLKGNPRLFSIFVLVDDWRFIGTDVPHEIDDVKVGWERYGLKPRQKVIPITHYLFEICRVFEKCMEAWGEALDAIDGLVHVDLNDLDGQSRVEDPMFDKSFDRSKDYFVALQLLRIVDEWLDEVAPSVKELQKDPYLRFTSICAAETVDNFNAAIRSIDERTAVIQKRVRKKVEEVNSLRDGLFNATSLRESTKAMALNQAIYVFTVVTVLFTPVSFLAVSDILHQSSVSQLTGQTFWALPFLNNPTEGTDIVPVPSSFRNSFIIMPLLTYALVIGVAWFVGQRNGTNALLDLLRELREILGQLIRSAWSLLPRIPRRGSGRSPYP</sequence>
<keyword evidence="2" id="KW-1133">Transmembrane helix</keyword>
<feature type="compositionally biased region" description="Low complexity" evidence="1">
    <location>
        <begin position="90"/>
        <end position="99"/>
    </location>
</feature>
<comment type="caution">
    <text evidence="3">The sequence shown here is derived from an EMBL/GenBank/DDBJ whole genome shotgun (WGS) entry which is preliminary data.</text>
</comment>
<name>A0A5C6SLN6_FUSOC</name>
<dbReference type="AlphaFoldDB" id="A0A5C6SLN6"/>
<keyword evidence="2" id="KW-0812">Transmembrane</keyword>
<keyword evidence="2" id="KW-0472">Membrane</keyword>
<evidence type="ECO:0000313" key="4">
    <source>
        <dbReference type="Proteomes" id="UP000321331"/>
    </source>
</evidence>
<reference evidence="3 4" key="1">
    <citation type="submission" date="2019-07" db="EMBL/GenBank/DDBJ databases">
        <title>The First High-Quality Draft Genome Sequence of the Causal Agent of the Current Panama Disease Epidemic.</title>
        <authorList>
            <person name="Warmington R.J."/>
            <person name="Kay W."/>
            <person name="Jeffries A."/>
            <person name="Bebber D."/>
            <person name="Moore K."/>
            <person name="Studholme D.J."/>
        </authorList>
    </citation>
    <scope>NUCLEOTIDE SEQUENCE [LARGE SCALE GENOMIC DNA]</scope>
    <source>
        <strain evidence="3 4">TR4</strain>
    </source>
</reference>
<proteinExistence type="predicted"/>
<protein>
    <submittedName>
        <fullName evidence="3">Uncharacterized protein</fullName>
    </submittedName>
</protein>
<feature type="region of interest" description="Disordered" evidence="1">
    <location>
        <begin position="1"/>
        <end position="101"/>
    </location>
</feature>